<dbReference type="AlphaFoldDB" id="A0A6C0EJH5"/>
<name>A0A6C0EJH5_9ZZZZ</name>
<evidence type="ECO:0000313" key="1">
    <source>
        <dbReference type="EMBL" id="QHT28449.1"/>
    </source>
</evidence>
<accession>A0A6C0EJH5</accession>
<protein>
    <submittedName>
        <fullName evidence="1">Uncharacterized protein</fullName>
    </submittedName>
</protein>
<reference evidence="1" key="1">
    <citation type="journal article" date="2020" name="Nature">
        <title>Giant virus diversity and host interactions through global metagenomics.</title>
        <authorList>
            <person name="Schulz F."/>
            <person name="Roux S."/>
            <person name="Paez-Espino D."/>
            <person name="Jungbluth S."/>
            <person name="Walsh D.A."/>
            <person name="Denef V.J."/>
            <person name="McMahon K.D."/>
            <person name="Konstantinidis K.T."/>
            <person name="Eloe-Fadrosh E.A."/>
            <person name="Kyrpides N.C."/>
            <person name="Woyke T."/>
        </authorList>
    </citation>
    <scope>NUCLEOTIDE SEQUENCE</scope>
    <source>
        <strain evidence="1">GVMAG-M-3300001348-25</strain>
    </source>
</reference>
<organism evidence="1">
    <name type="scientific">viral metagenome</name>
    <dbReference type="NCBI Taxonomy" id="1070528"/>
    <lineage>
        <taxon>unclassified sequences</taxon>
        <taxon>metagenomes</taxon>
        <taxon>organismal metagenomes</taxon>
    </lineage>
</organism>
<proteinExistence type="predicted"/>
<dbReference type="EMBL" id="MN738858">
    <property type="protein sequence ID" value="QHT28449.1"/>
    <property type="molecule type" value="Genomic_DNA"/>
</dbReference>
<sequence>METKRVCDCPLCYMVWTTYDKYQNCKQKIKNKIHNKLNKSSKYEIESSN</sequence>